<feature type="domain" description="FAD-dependent oxidoreductase 2 FAD-binding" evidence="5">
    <location>
        <begin position="18"/>
        <end position="473"/>
    </location>
</feature>
<dbReference type="GO" id="GO:0033765">
    <property type="term" value="F:steroid dehydrogenase activity, acting on the CH-CH group of donors"/>
    <property type="evidence" value="ECO:0007669"/>
    <property type="project" value="UniProtKB-ARBA"/>
</dbReference>
<accession>A0A9W6VJT2</accession>
<gene>
    <name evidence="6" type="ORF">Atai01_76340</name>
</gene>
<dbReference type="PROSITE" id="PS51257">
    <property type="entry name" value="PROKAR_LIPOPROTEIN"/>
    <property type="match status" value="1"/>
</dbReference>
<dbReference type="Proteomes" id="UP001165136">
    <property type="component" value="Unassembled WGS sequence"/>
</dbReference>
<organism evidence="6 7">
    <name type="scientific">Amycolatopsis taiwanensis</name>
    <dbReference type="NCBI Taxonomy" id="342230"/>
    <lineage>
        <taxon>Bacteria</taxon>
        <taxon>Bacillati</taxon>
        <taxon>Actinomycetota</taxon>
        <taxon>Actinomycetes</taxon>
        <taxon>Pseudonocardiales</taxon>
        <taxon>Pseudonocardiaceae</taxon>
        <taxon>Amycolatopsis</taxon>
    </lineage>
</organism>
<evidence type="ECO:0000313" key="7">
    <source>
        <dbReference type="Proteomes" id="UP001165136"/>
    </source>
</evidence>
<proteinExistence type="predicted"/>
<evidence type="ECO:0000256" key="1">
    <source>
        <dbReference type="ARBA" id="ARBA00001974"/>
    </source>
</evidence>
<evidence type="ECO:0000259" key="5">
    <source>
        <dbReference type="Pfam" id="PF00890"/>
    </source>
</evidence>
<dbReference type="PANTHER" id="PTHR43400">
    <property type="entry name" value="FUMARATE REDUCTASE"/>
    <property type="match status" value="1"/>
</dbReference>
<reference evidence="6" key="1">
    <citation type="submission" date="2023-03" db="EMBL/GenBank/DDBJ databases">
        <title>Amycolatopsis taiwanensis NBRC 103393.</title>
        <authorList>
            <person name="Ichikawa N."/>
            <person name="Sato H."/>
            <person name="Tonouchi N."/>
        </authorList>
    </citation>
    <scope>NUCLEOTIDE SEQUENCE</scope>
    <source>
        <strain evidence="6">NBRC 103393</strain>
    </source>
</reference>
<comment type="cofactor">
    <cofactor evidence="1">
        <name>FAD</name>
        <dbReference type="ChEBI" id="CHEBI:57692"/>
    </cofactor>
</comment>
<dbReference type="AlphaFoldDB" id="A0A9W6VJT2"/>
<keyword evidence="7" id="KW-1185">Reference proteome</keyword>
<dbReference type="RefSeq" id="WP_285490540.1">
    <property type="nucleotide sequence ID" value="NZ_BSTI01000029.1"/>
</dbReference>
<dbReference type="InterPro" id="IPR003953">
    <property type="entry name" value="FAD-dep_OxRdtase_2_FAD-bd"/>
</dbReference>
<evidence type="ECO:0000256" key="2">
    <source>
        <dbReference type="ARBA" id="ARBA00022630"/>
    </source>
</evidence>
<evidence type="ECO:0000313" key="6">
    <source>
        <dbReference type="EMBL" id="GLY71015.1"/>
    </source>
</evidence>
<dbReference type="InterPro" id="IPR036188">
    <property type="entry name" value="FAD/NAD-bd_sf"/>
</dbReference>
<dbReference type="SUPFAM" id="SSF51905">
    <property type="entry name" value="FAD/NAD(P)-binding domain"/>
    <property type="match status" value="1"/>
</dbReference>
<dbReference type="Gene3D" id="3.90.700.10">
    <property type="entry name" value="Succinate dehydrogenase/fumarate reductase flavoprotein, catalytic domain"/>
    <property type="match status" value="1"/>
</dbReference>
<evidence type="ECO:0000256" key="3">
    <source>
        <dbReference type="ARBA" id="ARBA00022827"/>
    </source>
</evidence>
<comment type="caution">
    <text evidence="6">The sequence shown here is derived from an EMBL/GenBank/DDBJ whole genome shotgun (WGS) entry which is preliminary data.</text>
</comment>
<dbReference type="Pfam" id="PF00890">
    <property type="entry name" value="FAD_binding_2"/>
    <property type="match status" value="1"/>
</dbReference>
<evidence type="ECO:0000256" key="4">
    <source>
        <dbReference type="ARBA" id="ARBA00023002"/>
    </source>
</evidence>
<keyword evidence="2" id="KW-0285">Flavoprotein</keyword>
<sequence>MDAKVAATLEEEWDAEADVVVLGAGAAGCAAAIEAHDADARVIVLEKLPHGKEGGNTRVSGGAWFHNRDPQRAAVYLRSLCAGYPLPEPVVRTWAEETALNTQWMQERVGARVAAVSAAIGDGGDSEIPPEFPELDGSDAYGGYRAVNGQMGNAVLAETLLQAVKTRGIEVRSETPARSLVQDRDTGAVLGVVATEPSGHTLRVRAARGVVLATGGFEANAEMARDYLRLPDTLTWGNPAATGDGHKMAQKAGADLWHMDNMMTIEGLRVPGFSSGFYTRFSFAQGFIFVGLDGRRCINELPQAGHGQARIHGGYEHVPSRRLHVVFDEATRVAGPISPRREMLPVGWNLLVEGYDWSADNSVEIEKGWIHKAETIGELANKLDVDPAVLTATVRRYNADCEQGEDTQFGRPHRTLVPLRTPPYYGFTSAPMVGWSNGGPRRNENCQVLDPYGEVIKGLFAAGSVSSTYSWCKDGGMHIADALAFGRVAGRAAAR</sequence>
<keyword evidence="3" id="KW-0274">FAD</keyword>
<dbReference type="InterPro" id="IPR050315">
    <property type="entry name" value="FAD-oxidoreductase_2"/>
</dbReference>
<protein>
    <recommendedName>
        <fullName evidence="5">FAD-dependent oxidoreductase 2 FAD-binding domain-containing protein</fullName>
    </recommendedName>
</protein>
<dbReference type="InterPro" id="IPR027477">
    <property type="entry name" value="Succ_DH/fumarate_Rdtase_cat_sf"/>
</dbReference>
<dbReference type="SUPFAM" id="SSF56425">
    <property type="entry name" value="Succinate dehydrogenase/fumarate reductase flavoprotein, catalytic domain"/>
    <property type="match status" value="1"/>
</dbReference>
<keyword evidence="4" id="KW-0560">Oxidoreductase</keyword>
<dbReference type="EMBL" id="BSTI01000029">
    <property type="protein sequence ID" value="GLY71015.1"/>
    <property type="molecule type" value="Genomic_DNA"/>
</dbReference>
<dbReference type="PANTHER" id="PTHR43400:SF10">
    <property type="entry name" value="3-OXOSTEROID 1-DEHYDROGENASE"/>
    <property type="match status" value="1"/>
</dbReference>
<dbReference type="GO" id="GO:0008202">
    <property type="term" value="P:steroid metabolic process"/>
    <property type="evidence" value="ECO:0007669"/>
    <property type="project" value="UniProtKB-ARBA"/>
</dbReference>
<dbReference type="Gene3D" id="3.50.50.60">
    <property type="entry name" value="FAD/NAD(P)-binding domain"/>
    <property type="match status" value="2"/>
</dbReference>
<name>A0A9W6VJT2_9PSEU</name>